<accession>X1C5A2</accession>
<dbReference type="AlphaFoldDB" id="X1C5A2"/>
<reference evidence="1" key="1">
    <citation type="journal article" date="2014" name="Front. Microbiol.">
        <title>High frequency of phylogenetically diverse reductive dehalogenase-homologous genes in deep subseafloor sedimentary metagenomes.</title>
        <authorList>
            <person name="Kawai M."/>
            <person name="Futagami T."/>
            <person name="Toyoda A."/>
            <person name="Takaki Y."/>
            <person name="Nishi S."/>
            <person name="Hori S."/>
            <person name="Arai W."/>
            <person name="Tsubouchi T."/>
            <person name="Morono Y."/>
            <person name="Uchiyama I."/>
            <person name="Ito T."/>
            <person name="Fujiyama A."/>
            <person name="Inagaki F."/>
            <person name="Takami H."/>
        </authorList>
    </citation>
    <scope>NUCLEOTIDE SEQUENCE</scope>
    <source>
        <strain evidence="1">Expedition CK06-06</strain>
    </source>
</reference>
<protein>
    <submittedName>
        <fullName evidence="1">Uncharacterized protein</fullName>
    </submittedName>
</protein>
<organism evidence="1">
    <name type="scientific">marine sediment metagenome</name>
    <dbReference type="NCBI Taxonomy" id="412755"/>
    <lineage>
        <taxon>unclassified sequences</taxon>
        <taxon>metagenomes</taxon>
        <taxon>ecological metagenomes</taxon>
    </lineage>
</organism>
<dbReference type="EMBL" id="BART01011731">
    <property type="protein sequence ID" value="GAG88487.1"/>
    <property type="molecule type" value="Genomic_DNA"/>
</dbReference>
<proteinExistence type="predicted"/>
<evidence type="ECO:0000313" key="1">
    <source>
        <dbReference type="EMBL" id="GAG88487.1"/>
    </source>
</evidence>
<name>X1C5A2_9ZZZZ</name>
<gene>
    <name evidence="1" type="ORF">S01H4_24831</name>
</gene>
<comment type="caution">
    <text evidence="1">The sequence shown here is derived from an EMBL/GenBank/DDBJ whole genome shotgun (WGS) entry which is preliminary data.</text>
</comment>
<feature type="non-terminal residue" evidence="1">
    <location>
        <position position="1"/>
    </location>
</feature>
<sequence>FEEMNWGDIAAYSINHDGHILAFAERADDTD</sequence>